<keyword evidence="4" id="KW-1185">Reference proteome</keyword>
<feature type="region of interest" description="Disordered" evidence="1">
    <location>
        <begin position="30"/>
        <end position="61"/>
    </location>
</feature>
<dbReference type="eggNOG" id="ENOG502S4PV">
    <property type="taxonomic scope" value="Eukaryota"/>
</dbReference>
<reference evidence="3 4" key="2">
    <citation type="journal article" date="2008" name="Nature">
        <title>The Phaeodactylum genome reveals the evolutionary history of diatom genomes.</title>
        <authorList>
            <person name="Bowler C."/>
            <person name="Allen A.E."/>
            <person name="Badger J.H."/>
            <person name="Grimwood J."/>
            <person name="Jabbari K."/>
            <person name="Kuo A."/>
            <person name="Maheswari U."/>
            <person name="Martens C."/>
            <person name="Maumus F."/>
            <person name="Otillar R.P."/>
            <person name="Rayko E."/>
            <person name="Salamov A."/>
            <person name="Vandepoele K."/>
            <person name="Beszteri B."/>
            <person name="Gruber A."/>
            <person name="Heijde M."/>
            <person name="Katinka M."/>
            <person name="Mock T."/>
            <person name="Valentin K."/>
            <person name="Verret F."/>
            <person name="Berges J.A."/>
            <person name="Brownlee C."/>
            <person name="Cadoret J.P."/>
            <person name="Chiovitti A."/>
            <person name="Choi C.J."/>
            <person name="Coesel S."/>
            <person name="De Martino A."/>
            <person name="Detter J.C."/>
            <person name="Durkin C."/>
            <person name="Falciatore A."/>
            <person name="Fournet J."/>
            <person name="Haruta M."/>
            <person name="Huysman M.J."/>
            <person name="Jenkins B.D."/>
            <person name="Jiroutova K."/>
            <person name="Jorgensen R.E."/>
            <person name="Joubert Y."/>
            <person name="Kaplan A."/>
            <person name="Kroger N."/>
            <person name="Kroth P.G."/>
            <person name="La Roche J."/>
            <person name="Lindquist E."/>
            <person name="Lommer M."/>
            <person name="Martin-Jezequel V."/>
            <person name="Lopez P.J."/>
            <person name="Lucas S."/>
            <person name="Mangogna M."/>
            <person name="McGinnis K."/>
            <person name="Medlin L.K."/>
            <person name="Montsant A."/>
            <person name="Oudot-Le Secq M.P."/>
            <person name="Napoli C."/>
            <person name="Obornik M."/>
            <person name="Parker M.S."/>
            <person name="Petit J.L."/>
            <person name="Porcel B.M."/>
            <person name="Poulsen N."/>
            <person name="Robison M."/>
            <person name="Rychlewski L."/>
            <person name="Rynearson T.A."/>
            <person name="Schmutz J."/>
            <person name="Shapiro H."/>
            <person name="Siaut M."/>
            <person name="Stanley M."/>
            <person name="Sussman M.R."/>
            <person name="Taylor A.R."/>
            <person name="Vardi A."/>
            <person name="von Dassow P."/>
            <person name="Vyverman W."/>
            <person name="Willis A."/>
            <person name="Wyrwicz L.S."/>
            <person name="Rokhsar D.S."/>
            <person name="Weissenbach J."/>
            <person name="Armbrust E.V."/>
            <person name="Green B.R."/>
            <person name="Van de Peer Y."/>
            <person name="Grigoriev I.V."/>
        </authorList>
    </citation>
    <scope>NUCLEOTIDE SEQUENCE [LARGE SCALE GENOMIC DNA]</scope>
    <source>
        <strain evidence="3 4">CCMP1335</strain>
    </source>
</reference>
<sequence>MPALHHLATLISTLLLSSCVISPAAAFQLHTQSSPCRTTPRGTPSSSSSCRHERSAHPLSKNTQPQLPILLFASKDDNTSDVDEYRNPATQFLSKFMQSSPSTTTTNGDTTSSSAQDPLSAIDFNAPKVPKMSLQDLASILDTELYDKEWFVTGRVNPVYFDDEFQFQDPDVKLTGIEVNTTTPNTITVTWRLSGRVNIGPKGLPIKPYVCYTDFTIDERSGLIVFQEDRFDVPGWDILLSALFPFLIGKVTREAAEEVPPRVVVKREENKGGLFDGLFQKMGL</sequence>
<feature type="chain" id="PRO_5002876561" description="Plastid lipid-associated protein/fibrillin conserved domain-containing protein" evidence="2">
    <location>
        <begin position="27"/>
        <end position="284"/>
    </location>
</feature>
<dbReference type="PANTHER" id="PTHR34123:SF1">
    <property type="entry name" value="OS04G0578200 PROTEIN"/>
    <property type="match status" value="1"/>
</dbReference>
<dbReference type="AlphaFoldDB" id="B8LBU1"/>
<dbReference type="GeneID" id="7448295"/>
<evidence type="ECO:0000256" key="1">
    <source>
        <dbReference type="SAM" id="MobiDB-lite"/>
    </source>
</evidence>
<dbReference type="HOGENOM" id="CLU_981720_0_0_1"/>
<feature type="signal peptide" evidence="2">
    <location>
        <begin position="1"/>
        <end position="26"/>
    </location>
</feature>
<protein>
    <recommendedName>
        <fullName evidence="5">Plastid lipid-associated protein/fibrillin conserved domain-containing protein</fullName>
    </recommendedName>
</protein>
<feature type="region of interest" description="Disordered" evidence="1">
    <location>
        <begin position="94"/>
        <end position="119"/>
    </location>
</feature>
<feature type="compositionally biased region" description="Low complexity" evidence="1">
    <location>
        <begin position="99"/>
        <end position="114"/>
    </location>
</feature>
<proteinExistence type="predicted"/>
<reference evidence="3 4" key="1">
    <citation type="journal article" date="2004" name="Science">
        <title>The genome of the diatom Thalassiosira pseudonana: ecology, evolution, and metabolism.</title>
        <authorList>
            <person name="Armbrust E.V."/>
            <person name="Berges J.A."/>
            <person name="Bowler C."/>
            <person name="Green B.R."/>
            <person name="Martinez D."/>
            <person name="Putnam N.H."/>
            <person name="Zhou S."/>
            <person name="Allen A.E."/>
            <person name="Apt K.E."/>
            <person name="Bechner M."/>
            <person name="Brzezinski M.A."/>
            <person name="Chaal B.K."/>
            <person name="Chiovitti A."/>
            <person name="Davis A.K."/>
            <person name="Demarest M.S."/>
            <person name="Detter J.C."/>
            <person name="Glavina T."/>
            <person name="Goodstein D."/>
            <person name="Hadi M.Z."/>
            <person name="Hellsten U."/>
            <person name="Hildebrand M."/>
            <person name="Jenkins B.D."/>
            <person name="Jurka J."/>
            <person name="Kapitonov V.V."/>
            <person name="Kroger N."/>
            <person name="Lau W.W."/>
            <person name="Lane T.W."/>
            <person name="Larimer F.W."/>
            <person name="Lippmeier J.C."/>
            <person name="Lucas S."/>
            <person name="Medina M."/>
            <person name="Montsant A."/>
            <person name="Obornik M."/>
            <person name="Parker M.S."/>
            <person name="Palenik B."/>
            <person name="Pazour G.J."/>
            <person name="Richardson P.M."/>
            <person name="Rynearson T.A."/>
            <person name="Saito M.A."/>
            <person name="Schwartz D.C."/>
            <person name="Thamatrakoln K."/>
            <person name="Valentin K."/>
            <person name="Vardi A."/>
            <person name="Wilkerson F.P."/>
            <person name="Rokhsar D.S."/>
        </authorList>
    </citation>
    <scope>NUCLEOTIDE SEQUENCE [LARGE SCALE GENOMIC DNA]</scope>
    <source>
        <strain evidence="3 4">CCMP1335</strain>
    </source>
</reference>
<name>B8LBU1_THAPS</name>
<dbReference type="STRING" id="35128.B8LBU1"/>
<dbReference type="OMA" id="VFQEDRF"/>
<dbReference type="InParanoid" id="B8LBU1"/>
<gene>
    <name evidence="3" type="ORF">THAPSDRAFT_8715</name>
</gene>
<evidence type="ECO:0008006" key="5">
    <source>
        <dbReference type="Google" id="ProtNLM"/>
    </source>
</evidence>
<feature type="compositionally biased region" description="Low complexity" evidence="1">
    <location>
        <begin position="33"/>
        <end position="49"/>
    </location>
</feature>
<dbReference type="PaxDb" id="35128-Thaps8715"/>
<dbReference type="KEGG" id="tps:THAPSDRAFT_8715"/>
<evidence type="ECO:0000313" key="3">
    <source>
        <dbReference type="EMBL" id="EED87107.1"/>
    </source>
</evidence>
<dbReference type="EMBL" id="DS999415">
    <property type="protein sequence ID" value="EED87107.1"/>
    <property type="molecule type" value="Genomic_DNA"/>
</dbReference>
<dbReference type="PANTHER" id="PTHR34123">
    <property type="entry name" value="OS04G0578200 PROTEIN"/>
    <property type="match status" value="1"/>
</dbReference>
<dbReference type="Proteomes" id="UP000001449">
    <property type="component" value="Chromosome 11"/>
</dbReference>
<accession>B8LBU1</accession>
<evidence type="ECO:0000313" key="4">
    <source>
        <dbReference type="Proteomes" id="UP000001449"/>
    </source>
</evidence>
<keyword evidence="2" id="KW-0732">Signal</keyword>
<evidence type="ECO:0000256" key="2">
    <source>
        <dbReference type="SAM" id="SignalP"/>
    </source>
</evidence>
<dbReference type="RefSeq" id="XP_002296411.1">
    <property type="nucleotide sequence ID" value="XM_002296375.1"/>
</dbReference>
<organism evidence="3 4">
    <name type="scientific">Thalassiosira pseudonana</name>
    <name type="common">Marine diatom</name>
    <name type="synonym">Cyclotella nana</name>
    <dbReference type="NCBI Taxonomy" id="35128"/>
    <lineage>
        <taxon>Eukaryota</taxon>
        <taxon>Sar</taxon>
        <taxon>Stramenopiles</taxon>
        <taxon>Ochrophyta</taxon>
        <taxon>Bacillariophyta</taxon>
        <taxon>Coscinodiscophyceae</taxon>
        <taxon>Thalassiosirophycidae</taxon>
        <taxon>Thalassiosirales</taxon>
        <taxon>Thalassiosiraceae</taxon>
        <taxon>Thalassiosira</taxon>
    </lineage>
</organism>